<protein>
    <submittedName>
        <fullName evidence="9">Leucyl aminopeptidase</fullName>
    </submittedName>
</protein>
<dbReference type="KEGG" id="cat:CA2559_07020"/>
<feature type="signal peptide" evidence="7">
    <location>
        <begin position="1"/>
        <end position="19"/>
    </location>
</feature>
<dbReference type="NCBIfam" id="TIGR04183">
    <property type="entry name" value="Por_Secre_tail"/>
    <property type="match status" value="1"/>
</dbReference>
<dbReference type="STRING" id="216432.CA2559_07020"/>
<evidence type="ECO:0000256" key="2">
    <source>
        <dbReference type="ARBA" id="ARBA00022670"/>
    </source>
</evidence>
<dbReference type="InterPro" id="IPR007484">
    <property type="entry name" value="Peptidase_M28"/>
</dbReference>
<keyword evidence="2" id="KW-0645">Protease</keyword>
<dbReference type="OrthoDB" id="9789219at2"/>
<dbReference type="AlphaFoldDB" id="A3U8C6"/>
<feature type="domain" description="Peptidase M28" evidence="8">
    <location>
        <begin position="186"/>
        <end position="371"/>
    </location>
</feature>
<dbReference type="Gene3D" id="3.40.630.10">
    <property type="entry name" value="Zn peptidases"/>
    <property type="match status" value="1"/>
</dbReference>
<evidence type="ECO:0000259" key="8">
    <source>
        <dbReference type="Pfam" id="PF04389"/>
    </source>
</evidence>
<dbReference type="eggNOG" id="COG2234">
    <property type="taxonomic scope" value="Bacteria"/>
</dbReference>
<dbReference type="GO" id="GO:0006508">
    <property type="term" value="P:proteolysis"/>
    <property type="evidence" value="ECO:0007669"/>
    <property type="project" value="UniProtKB-KW"/>
</dbReference>
<dbReference type="PANTHER" id="PTHR12147:SF56">
    <property type="entry name" value="AMINOPEPTIDASE YDR415C-RELATED"/>
    <property type="match status" value="1"/>
</dbReference>
<keyword evidence="4 7" id="KW-0732">Signal</keyword>
<keyword evidence="6" id="KW-0862">Zinc</keyword>
<keyword evidence="10" id="KW-1185">Reference proteome</keyword>
<name>A3U8C6_CROAH</name>
<evidence type="ECO:0000313" key="9">
    <source>
        <dbReference type="EMBL" id="EAP88493.1"/>
    </source>
</evidence>
<keyword evidence="1 9" id="KW-0031">Aminopeptidase</keyword>
<dbReference type="EMBL" id="CP002046">
    <property type="protein sequence ID" value="EAP88493.1"/>
    <property type="molecule type" value="Genomic_DNA"/>
</dbReference>
<dbReference type="GO" id="GO:0004177">
    <property type="term" value="F:aminopeptidase activity"/>
    <property type="evidence" value="ECO:0007669"/>
    <property type="project" value="UniProtKB-KW"/>
</dbReference>
<evidence type="ECO:0000256" key="6">
    <source>
        <dbReference type="ARBA" id="ARBA00022833"/>
    </source>
</evidence>
<accession>A3U8C6</accession>
<evidence type="ECO:0000256" key="7">
    <source>
        <dbReference type="SAM" id="SignalP"/>
    </source>
</evidence>
<gene>
    <name evidence="9" type="ordered locus">CA2559_07020</name>
</gene>
<evidence type="ECO:0000313" key="10">
    <source>
        <dbReference type="Proteomes" id="UP000002297"/>
    </source>
</evidence>
<dbReference type="PANTHER" id="PTHR12147">
    <property type="entry name" value="METALLOPEPTIDASE M28 FAMILY MEMBER"/>
    <property type="match status" value="1"/>
</dbReference>
<evidence type="ECO:0000256" key="1">
    <source>
        <dbReference type="ARBA" id="ARBA00022438"/>
    </source>
</evidence>
<feature type="chain" id="PRO_5002659077" evidence="7">
    <location>
        <begin position="20"/>
        <end position="483"/>
    </location>
</feature>
<dbReference type="InterPro" id="IPR026444">
    <property type="entry name" value="Secre_tail"/>
</dbReference>
<dbReference type="InterPro" id="IPR045175">
    <property type="entry name" value="M28_fam"/>
</dbReference>
<reference evidence="9 10" key="1">
    <citation type="journal article" date="2010" name="J. Bacteriol.">
        <title>The complete genome sequence of Croceibacter atlanticus HTCC2559T.</title>
        <authorList>
            <person name="Oh H.M."/>
            <person name="Kang I."/>
            <person name="Ferriera S."/>
            <person name="Giovannoni S.J."/>
            <person name="Cho J.C."/>
        </authorList>
    </citation>
    <scope>NUCLEOTIDE SEQUENCE [LARGE SCALE GENOMIC DNA]</scope>
    <source>
        <strain evidence="10">ATCC BAA-628 / HTCC2559 / KCTC 12090</strain>
    </source>
</reference>
<dbReference type="GeneID" id="89453178"/>
<dbReference type="GO" id="GO:0008235">
    <property type="term" value="F:metalloexopeptidase activity"/>
    <property type="evidence" value="ECO:0007669"/>
    <property type="project" value="InterPro"/>
</dbReference>
<dbReference type="HOGENOM" id="CLU_025866_2_1_10"/>
<dbReference type="Pfam" id="PF04389">
    <property type="entry name" value="Peptidase_M28"/>
    <property type="match status" value="1"/>
</dbReference>
<organism evidence="9 10">
    <name type="scientific">Croceibacter atlanticus (strain ATCC BAA-628 / JCM 21780 / CIP 108009 / IAM 15332 / KCTC 12090 / HTCC2559)</name>
    <dbReference type="NCBI Taxonomy" id="216432"/>
    <lineage>
        <taxon>Bacteria</taxon>
        <taxon>Pseudomonadati</taxon>
        <taxon>Bacteroidota</taxon>
        <taxon>Flavobacteriia</taxon>
        <taxon>Flavobacteriales</taxon>
        <taxon>Flavobacteriaceae</taxon>
        <taxon>Croceibacter</taxon>
    </lineage>
</organism>
<dbReference type="GO" id="GO:0046872">
    <property type="term" value="F:metal ion binding"/>
    <property type="evidence" value="ECO:0007669"/>
    <property type="project" value="UniProtKB-KW"/>
</dbReference>
<evidence type="ECO:0000256" key="5">
    <source>
        <dbReference type="ARBA" id="ARBA00022801"/>
    </source>
</evidence>
<dbReference type="Proteomes" id="UP000002297">
    <property type="component" value="Chromosome"/>
</dbReference>
<keyword evidence="3" id="KW-0479">Metal-binding</keyword>
<keyword evidence="5" id="KW-0378">Hydrolase</keyword>
<proteinExistence type="predicted"/>
<dbReference type="SUPFAM" id="SSF53187">
    <property type="entry name" value="Zn-dependent exopeptidases"/>
    <property type="match status" value="1"/>
</dbReference>
<dbReference type="RefSeq" id="WP_013187161.1">
    <property type="nucleotide sequence ID" value="NC_014230.1"/>
</dbReference>
<evidence type="ECO:0000256" key="4">
    <source>
        <dbReference type="ARBA" id="ARBA00022729"/>
    </source>
</evidence>
<sequence length="483" mass="52608">MKYVLAIVLNLGVFFSLYAQNDSPFYATLNKEDASTLKLQFPDAVQILGSTEYESAVMLTETAAHELHDAILVHGPGYIRKPSAEKALNDIAATPLIPNAQSFTSTNYTITHDAIVTQALNEVSTSNLEDHIIELQNYGTRYHNRPEGTQAAMDLKAKWEALAASYNRTDVSVRLFNHTGTTMPSVIMTITGAVSPNEYVITGGHLDTTASVNALAPGADDDASGIATITEAARVLFEIDFVPNRTIEIMAYAAEEIGLVGSAEIAQTYSSDNKNVIGVTQFDMTNFNGSDNDVYFITDNTDTSLNSFLMQLLDNYNADGVHQVTYGTSLCNYGCSDHASWFAQGYPASFPFEAAFGEHNQAIHTLGDTFTVSGTADHATKFTKLCTEFLIETAKTSVLGVTEFNQPNVITTVNDNVLSYRFESSDFTVESLSIYDISGKKLTFENLDGNTGNYDLNSLSTGLYIASFKIKNQGVFSKKISVE</sequence>
<evidence type="ECO:0000256" key="3">
    <source>
        <dbReference type="ARBA" id="ARBA00022723"/>
    </source>
</evidence>